<evidence type="ECO:0000256" key="6">
    <source>
        <dbReference type="ARBA" id="ARBA00022692"/>
    </source>
</evidence>
<dbReference type="InterPro" id="IPR050303">
    <property type="entry name" value="GatZ_KbaZ_carbometab"/>
</dbReference>
<sequence>MSENAIKNSSNAPESLTTADLGKAWFRWWYANEIPHSYDRMIAPSLLWALTPSLRKLYKDQDQLSEAYMRHTQFYNTQAVWGGGTILGITLSLEEARAKALAAGDEENAVSEEVIENTKIGLMGPLAGIGDAIDSGTVQYILIAIALPWAQEGSALGALFPWIGFVALTYIYGFYFTKLGHSLGRAAATEIVGGKSIRKILDTLSILGLFMMGVLAASYVKVSTGFKWTISGKEFILQEILDKILPGLLPFITVLGVYLYFTKKGLKVTQAMVGLSVILGVLAAIGLL</sequence>
<feature type="transmembrane region" description="Helical" evidence="9">
    <location>
        <begin position="159"/>
        <end position="179"/>
    </location>
</feature>
<proteinExistence type="predicted"/>
<keyword evidence="5" id="KW-0598">Phosphotransferase system</keyword>
<reference evidence="10 11" key="1">
    <citation type="submission" date="2021-03" db="EMBL/GenBank/DDBJ databases">
        <title>Genomic Encyclopedia of Type Strains, Phase IV (KMG-IV): sequencing the most valuable type-strain genomes for metagenomic binning, comparative biology and taxonomic classification.</title>
        <authorList>
            <person name="Goeker M."/>
        </authorList>
    </citation>
    <scope>NUCLEOTIDE SEQUENCE [LARGE SCALE GENOMIC DNA]</scope>
    <source>
        <strain evidence="10 11">DSM 6139</strain>
    </source>
</reference>
<keyword evidence="8 9" id="KW-0472">Membrane</keyword>
<protein>
    <submittedName>
        <fullName evidence="10">PTS system mannose-specific IID component</fullName>
    </submittedName>
</protein>
<evidence type="ECO:0000256" key="9">
    <source>
        <dbReference type="SAM" id="Phobius"/>
    </source>
</evidence>
<evidence type="ECO:0000256" key="4">
    <source>
        <dbReference type="ARBA" id="ARBA00022597"/>
    </source>
</evidence>
<keyword evidence="7 9" id="KW-1133">Transmembrane helix</keyword>
<keyword evidence="3" id="KW-1003">Cell membrane</keyword>
<keyword evidence="4" id="KW-0762">Sugar transport</keyword>
<feature type="transmembrane region" description="Helical" evidence="9">
    <location>
        <begin position="200"/>
        <end position="220"/>
    </location>
</feature>
<evidence type="ECO:0000256" key="5">
    <source>
        <dbReference type="ARBA" id="ARBA00022683"/>
    </source>
</evidence>
<feature type="transmembrane region" description="Helical" evidence="9">
    <location>
        <begin position="240"/>
        <end position="261"/>
    </location>
</feature>
<keyword evidence="6 9" id="KW-0812">Transmembrane</keyword>
<comment type="caution">
    <text evidence="10">The sequence shown here is derived from an EMBL/GenBank/DDBJ whole genome shotgun (WGS) entry which is preliminary data.</text>
</comment>
<dbReference type="Pfam" id="PF03613">
    <property type="entry name" value="EIID-AGA"/>
    <property type="match status" value="1"/>
</dbReference>
<evidence type="ECO:0000256" key="1">
    <source>
        <dbReference type="ARBA" id="ARBA00004651"/>
    </source>
</evidence>
<comment type="subcellular location">
    <subcellularLocation>
        <location evidence="1">Cell membrane</location>
        <topology evidence="1">Multi-pass membrane protein</topology>
    </subcellularLocation>
</comment>
<dbReference type="PROSITE" id="PS51108">
    <property type="entry name" value="PTS_EIID"/>
    <property type="match status" value="1"/>
</dbReference>
<dbReference type="RefSeq" id="WP_209458007.1">
    <property type="nucleotide sequence ID" value="NZ_JAGGKC010000001.1"/>
</dbReference>
<evidence type="ECO:0000256" key="2">
    <source>
        <dbReference type="ARBA" id="ARBA00022448"/>
    </source>
</evidence>
<keyword evidence="2" id="KW-0813">Transport</keyword>
<evidence type="ECO:0000256" key="7">
    <source>
        <dbReference type="ARBA" id="ARBA00022989"/>
    </source>
</evidence>
<organism evidence="10 11">
    <name type="scientific">Youngiibacter multivorans</name>
    <dbReference type="NCBI Taxonomy" id="937251"/>
    <lineage>
        <taxon>Bacteria</taxon>
        <taxon>Bacillati</taxon>
        <taxon>Bacillota</taxon>
        <taxon>Clostridia</taxon>
        <taxon>Eubacteriales</taxon>
        <taxon>Clostridiaceae</taxon>
        <taxon>Youngiibacter</taxon>
    </lineage>
</organism>
<evidence type="ECO:0000313" key="11">
    <source>
        <dbReference type="Proteomes" id="UP001519271"/>
    </source>
</evidence>
<evidence type="ECO:0000256" key="8">
    <source>
        <dbReference type="ARBA" id="ARBA00023136"/>
    </source>
</evidence>
<accession>A0ABS4G090</accession>
<evidence type="ECO:0000256" key="3">
    <source>
        <dbReference type="ARBA" id="ARBA00022475"/>
    </source>
</evidence>
<name>A0ABS4G090_9CLOT</name>
<dbReference type="InterPro" id="IPR004704">
    <property type="entry name" value="PTS_IID_man"/>
</dbReference>
<dbReference type="PANTHER" id="PTHR32502:SF5">
    <property type="entry name" value="N-ACETYLGALACTOSAMINE PERMEASE IID COMPONENT-RELATED"/>
    <property type="match status" value="1"/>
</dbReference>
<gene>
    <name evidence="10" type="ORF">J2Z34_000228</name>
</gene>
<dbReference type="EMBL" id="JAGGKC010000001">
    <property type="protein sequence ID" value="MBP1917765.1"/>
    <property type="molecule type" value="Genomic_DNA"/>
</dbReference>
<dbReference type="PANTHER" id="PTHR32502">
    <property type="entry name" value="N-ACETYLGALACTOSAMINE PERMEASE II COMPONENT-RELATED"/>
    <property type="match status" value="1"/>
</dbReference>
<dbReference type="Proteomes" id="UP001519271">
    <property type="component" value="Unassembled WGS sequence"/>
</dbReference>
<keyword evidence="11" id="KW-1185">Reference proteome</keyword>
<evidence type="ECO:0000313" key="10">
    <source>
        <dbReference type="EMBL" id="MBP1917765.1"/>
    </source>
</evidence>
<feature type="transmembrane region" description="Helical" evidence="9">
    <location>
        <begin position="268"/>
        <end position="287"/>
    </location>
</feature>